<proteinExistence type="predicted"/>
<dbReference type="AlphaFoldDB" id="A0A2Z6N573"/>
<reference evidence="3" key="1">
    <citation type="journal article" date="2017" name="Front. Plant Sci.">
        <title>Climate Clever Clovers: New Paradigm to Reduce the Environmental Footprint of Ruminants by Breeding Low Methanogenic Forages Utilizing Haplotype Variation.</title>
        <authorList>
            <person name="Kaur P."/>
            <person name="Appels R."/>
            <person name="Bayer P.E."/>
            <person name="Keeble-Gagnere G."/>
            <person name="Wang J."/>
            <person name="Hirakawa H."/>
            <person name="Shirasawa K."/>
            <person name="Vercoe P."/>
            <person name="Stefanova K."/>
            <person name="Durmic Z."/>
            <person name="Nichols P."/>
            <person name="Revell C."/>
            <person name="Isobe S.N."/>
            <person name="Edwards D."/>
            <person name="Erskine W."/>
        </authorList>
    </citation>
    <scope>NUCLEOTIDE SEQUENCE [LARGE SCALE GENOMIC DNA]</scope>
    <source>
        <strain evidence="3">cv. Daliak</strain>
    </source>
</reference>
<sequence length="133" mass="15128">MSDQEVTENREDSLEESNPKNLTRTLTISRNDDYNGRDEEYDALSSVDDLQKEILAVKGSLTKVNEKLVVEQTKNAKPINKDMMDSEISREIDKERFEIKELIGKRLQVLKDRIAKVMAKYGTVLEPSPPASA</sequence>
<organism evidence="2 3">
    <name type="scientific">Trifolium subterraneum</name>
    <name type="common">Subterranean clover</name>
    <dbReference type="NCBI Taxonomy" id="3900"/>
    <lineage>
        <taxon>Eukaryota</taxon>
        <taxon>Viridiplantae</taxon>
        <taxon>Streptophyta</taxon>
        <taxon>Embryophyta</taxon>
        <taxon>Tracheophyta</taxon>
        <taxon>Spermatophyta</taxon>
        <taxon>Magnoliopsida</taxon>
        <taxon>eudicotyledons</taxon>
        <taxon>Gunneridae</taxon>
        <taxon>Pentapetalae</taxon>
        <taxon>rosids</taxon>
        <taxon>fabids</taxon>
        <taxon>Fabales</taxon>
        <taxon>Fabaceae</taxon>
        <taxon>Papilionoideae</taxon>
        <taxon>50 kb inversion clade</taxon>
        <taxon>NPAAA clade</taxon>
        <taxon>Hologalegina</taxon>
        <taxon>IRL clade</taxon>
        <taxon>Trifolieae</taxon>
        <taxon>Trifolium</taxon>
    </lineage>
</organism>
<dbReference type="EMBL" id="DF973287">
    <property type="protein sequence ID" value="GAU24347.1"/>
    <property type="molecule type" value="Genomic_DNA"/>
</dbReference>
<feature type="compositionally biased region" description="Polar residues" evidence="1">
    <location>
        <begin position="19"/>
        <end position="29"/>
    </location>
</feature>
<evidence type="ECO:0000313" key="3">
    <source>
        <dbReference type="Proteomes" id="UP000242715"/>
    </source>
</evidence>
<dbReference type="OrthoDB" id="10454225at2759"/>
<accession>A0A2Z6N573</accession>
<feature type="region of interest" description="Disordered" evidence="1">
    <location>
        <begin position="1"/>
        <end position="35"/>
    </location>
</feature>
<gene>
    <name evidence="2" type="ORF">TSUD_49360</name>
</gene>
<evidence type="ECO:0000256" key="1">
    <source>
        <dbReference type="SAM" id="MobiDB-lite"/>
    </source>
</evidence>
<evidence type="ECO:0000313" key="2">
    <source>
        <dbReference type="EMBL" id="GAU24347.1"/>
    </source>
</evidence>
<dbReference type="Proteomes" id="UP000242715">
    <property type="component" value="Unassembled WGS sequence"/>
</dbReference>
<keyword evidence="3" id="KW-1185">Reference proteome</keyword>
<name>A0A2Z6N573_TRISU</name>
<protein>
    <submittedName>
        <fullName evidence="2">Uncharacterized protein</fullName>
    </submittedName>
</protein>